<keyword evidence="7" id="KW-0223">Dioxygenase</keyword>
<dbReference type="CDD" id="cd07363">
    <property type="entry name" value="45_DOPA_Dioxygenase"/>
    <property type="match status" value="1"/>
</dbReference>
<evidence type="ECO:0000256" key="2">
    <source>
        <dbReference type="ARBA" id="ARBA00007581"/>
    </source>
</evidence>
<evidence type="ECO:0000259" key="6">
    <source>
        <dbReference type="Pfam" id="PF02900"/>
    </source>
</evidence>
<protein>
    <submittedName>
        <fullName evidence="7">4,5-DOPA dioxygenase extradiol</fullName>
    </submittedName>
</protein>
<feature type="domain" description="Extradiol ring-cleavage dioxygenase class III enzyme subunit B" evidence="6">
    <location>
        <begin position="61"/>
        <end position="275"/>
    </location>
</feature>
<name>A0A1I1E6F5_9BACT</name>
<gene>
    <name evidence="7" type="ORF">SAMN05421780_101634</name>
</gene>
<dbReference type="NCBIfam" id="NF007914">
    <property type="entry name" value="PRK10628.1"/>
    <property type="match status" value="1"/>
</dbReference>
<dbReference type="SUPFAM" id="SSF53213">
    <property type="entry name" value="LigB-like"/>
    <property type="match status" value="1"/>
</dbReference>
<dbReference type="AlphaFoldDB" id="A0A1I1E6F5"/>
<evidence type="ECO:0000256" key="3">
    <source>
        <dbReference type="ARBA" id="ARBA00022723"/>
    </source>
</evidence>
<dbReference type="PANTHER" id="PTHR30096:SF0">
    <property type="entry name" value="4,5-DOPA DIOXYGENASE EXTRADIOL-LIKE PROTEIN"/>
    <property type="match status" value="1"/>
</dbReference>
<keyword evidence="4" id="KW-0862">Zinc</keyword>
<dbReference type="InterPro" id="IPR004183">
    <property type="entry name" value="Xdiol_dOase_suB"/>
</dbReference>
<evidence type="ECO:0000313" key="8">
    <source>
        <dbReference type="Proteomes" id="UP000199514"/>
    </source>
</evidence>
<evidence type="ECO:0000256" key="4">
    <source>
        <dbReference type="ARBA" id="ARBA00022833"/>
    </source>
</evidence>
<dbReference type="GO" id="GO:0008198">
    <property type="term" value="F:ferrous iron binding"/>
    <property type="evidence" value="ECO:0007669"/>
    <property type="project" value="InterPro"/>
</dbReference>
<dbReference type="EMBL" id="FOLE01000001">
    <property type="protein sequence ID" value="SFB82236.1"/>
    <property type="molecule type" value="Genomic_DNA"/>
</dbReference>
<organism evidence="7 8">
    <name type="scientific">Flexibacter flexilis DSM 6793</name>
    <dbReference type="NCBI Taxonomy" id="927664"/>
    <lineage>
        <taxon>Bacteria</taxon>
        <taxon>Pseudomonadati</taxon>
        <taxon>Bacteroidota</taxon>
        <taxon>Cytophagia</taxon>
        <taxon>Cytophagales</taxon>
        <taxon>Flexibacteraceae</taxon>
        <taxon>Flexibacter</taxon>
    </lineage>
</organism>
<proteinExistence type="inferred from homology"/>
<dbReference type="GO" id="GO:0008270">
    <property type="term" value="F:zinc ion binding"/>
    <property type="evidence" value="ECO:0007669"/>
    <property type="project" value="InterPro"/>
</dbReference>
<comment type="similarity">
    <text evidence="2">Belongs to the DODA-type extradiol aromatic ring-opening dioxygenase family.</text>
</comment>
<keyword evidence="8" id="KW-1185">Reference proteome</keyword>
<evidence type="ECO:0000256" key="1">
    <source>
        <dbReference type="ARBA" id="ARBA00001947"/>
    </source>
</evidence>
<evidence type="ECO:0000256" key="5">
    <source>
        <dbReference type="ARBA" id="ARBA00023002"/>
    </source>
</evidence>
<dbReference type="Pfam" id="PF02900">
    <property type="entry name" value="LigB"/>
    <property type="match status" value="1"/>
</dbReference>
<sequence length="299" mass="33126">MLKLQEEFVMERRRFIRNTILSAISMQTLGDLSRWADELTASDLMPAMFVGHGSPMNAIENNEFTKTWQKMGKQLPHPKAILCISAHWETKGTFVTAMAKPKTIHDFGGFPKALFDAQYPAAGSPDLAAQTVAAVHSTKVTPTQEWGLDHGAWSVLLPMFPKADIPVIQLSIDYSKPPAYHYELAQELAKLRKKGVMIVGSGNIVHNLGMLQWGNPTGGYDWAVSFNEKIKKAVSSGNHDDVVNYQKYGREAQLSVPSNEHFMPLVYALGVQQKNEKISFFNDTPNFGSLTMTSVLIGG</sequence>
<keyword evidence="3" id="KW-0479">Metal-binding</keyword>
<dbReference type="PIRSF" id="PIRSF006157">
    <property type="entry name" value="Doxgns_DODA"/>
    <property type="match status" value="1"/>
</dbReference>
<dbReference type="STRING" id="927664.SAMN05421780_101634"/>
<dbReference type="Gene3D" id="3.40.830.10">
    <property type="entry name" value="LigB-like"/>
    <property type="match status" value="1"/>
</dbReference>
<dbReference type="Proteomes" id="UP000199514">
    <property type="component" value="Unassembled WGS sequence"/>
</dbReference>
<reference evidence="7 8" key="1">
    <citation type="submission" date="2016-10" db="EMBL/GenBank/DDBJ databases">
        <authorList>
            <person name="de Groot N.N."/>
        </authorList>
    </citation>
    <scope>NUCLEOTIDE SEQUENCE [LARGE SCALE GENOMIC DNA]</scope>
    <source>
        <strain evidence="7 8">DSM 6793</strain>
    </source>
</reference>
<dbReference type="GO" id="GO:0016702">
    <property type="term" value="F:oxidoreductase activity, acting on single donors with incorporation of molecular oxygen, incorporation of two atoms of oxygen"/>
    <property type="evidence" value="ECO:0007669"/>
    <property type="project" value="UniProtKB-ARBA"/>
</dbReference>
<keyword evidence="5" id="KW-0560">Oxidoreductase</keyword>
<dbReference type="PANTHER" id="PTHR30096">
    <property type="entry name" value="4,5-DOPA DIOXYGENASE EXTRADIOL-LIKE PROTEIN"/>
    <property type="match status" value="1"/>
</dbReference>
<accession>A0A1I1E6F5</accession>
<comment type="cofactor">
    <cofactor evidence="1">
        <name>Zn(2+)</name>
        <dbReference type="ChEBI" id="CHEBI:29105"/>
    </cofactor>
</comment>
<evidence type="ECO:0000313" key="7">
    <source>
        <dbReference type="EMBL" id="SFB82236.1"/>
    </source>
</evidence>
<dbReference type="InterPro" id="IPR014436">
    <property type="entry name" value="Extradiol_dOase_DODA"/>
</dbReference>